<dbReference type="GO" id="GO:0016874">
    <property type="term" value="F:ligase activity"/>
    <property type="evidence" value="ECO:0007669"/>
    <property type="project" value="UniProtKB-KW"/>
</dbReference>
<dbReference type="AlphaFoldDB" id="A0A380JFC6"/>
<dbReference type="PANTHER" id="PTHR43585:SF2">
    <property type="entry name" value="ATP-GRASP ENZYME FSQD"/>
    <property type="match status" value="1"/>
</dbReference>
<dbReference type="OrthoDB" id="24041at2"/>
<evidence type="ECO:0000256" key="2">
    <source>
        <dbReference type="ARBA" id="ARBA00022741"/>
    </source>
</evidence>
<evidence type="ECO:0000256" key="4">
    <source>
        <dbReference type="PROSITE-ProRule" id="PRU00409"/>
    </source>
</evidence>
<dbReference type="Gene3D" id="3.40.50.20">
    <property type="match status" value="1"/>
</dbReference>
<dbReference type="InterPro" id="IPR013815">
    <property type="entry name" value="ATP_grasp_subdomain_1"/>
</dbReference>
<dbReference type="SUPFAM" id="SSF56059">
    <property type="entry name" value="Glutathione synthetase ATP-binding domain-like"/>
    <property type="match status" value="1"/>
</dbReference>
<gene>
    <name evidence="6" type="ORF">NCTC11391_01816</name>
</gene>
<keyword evidence="1" id="KW-0436">Ligase</keyword>
<reference evidence="6 7" key="1">
    <citation type="submission" date="2018-06" db="EMBL/GenBank/DDBJ databases">
        <authorList>
            <consortium name="Pathogen Informatics"/>
            <person name="Doyle S."/>
        </authorList>
    </citation>
    <scope>NUCLEOTIDE SEQUENCE [LARGE SCALE GENOMIC DNA]</scope>
    <source>
        <strain evidence="7">NCTC 11391</strain>
    </source>
</reference>
<dbReference type="Pfam" id="PF13535">
    <property type="entry name" value="ATP-grasp_4"/>
    <property type="match status" value="1"/>
</dbReference>
<accession>A0A380JFC6</accession>
<dbReference type="RefSeq" id="WP_002997107.1">
    <property type="nucleotide sequence ID" value="NZ_UHFA01000002.1"/>
</dbReference>
<dbReference type="Gene3D" id="3.30.470.20">
    <property type="entry name" value="ATP-grasp fold, B domain"/>
    <property type="match status" value="1"/>
</dbReference>
<keyword evidence="3 4" id="KW-0067">ATP-binding</keyword>
<keyword evidence="2 4" id="KW-0547">Nucleotide-binding</keyword>
<dbReference type="Gene3D" id="3.30.1490.20">
    <property type="entry name" value="ATP-grasp fold, A domain"/>
    <property type="match status" value="1"/>
</dbReference>
<evidence type="ECO:0000259" key="5">
    <source>
        <dbReference type="PROSITE" id="PS50975"/>
    </source>
</evidence>
<dbReference type="InterPro" id="IPR052032">
    <property type="entry name" value="ATP-dep_AA_Ligase"/>
</dbReference>
<evidence type="ECO:0000313" key="6">
    <source>
        <dbReference type="EMBL" id="SUN36921.1"/>
    </source>
</evidence>
<protein>
    <submittedName>
        <fullName evidence="6">Carbamoyl-phosphate synthase L chain, ATP binding domain</fullName>
    </submittedName>
</protein>
<dbReference type="PANTHER" id="PTHR43585">
    <property type="entry name" value="FUMIPYRROLE BIOSYNTHESIS PROTEIN C"/>
    <property type="match status" value="1"/>
</dbReference>
<dbReference type="GO" id="GO:0046872">
    <property type="term" value="F:metal ion binding"/>
    <property type="evidence" value="ECO:0007669"/>
    <property type="project" value="InterPro"/>
</dbReference>
<name>A0A380JFC6_STRDO</name>
<evidence type="ECO:0000256" key="1">
    <source>
        <dbReference type="ARBA" id="ARBA00022598"/>
    </source>
</evidence>
<keyword evidence="7" id="KW-1185">Reference proteome</keyword>
<dbReference type="Proteomes" id="UP000254082">
    <property type="component" value="Unassembled WGS sequence"/>
</dbReference>
<dbReference type="EMBL" id="UHFA01000002">
    <property type="protein sequence ID" value="SUN36921.1"/>
    <property type="molecule type" value="Genomic_DNA"/>
</dbReference>
<organism evidence="6 7">
    <name type="scientific">Streptococcus downei MFe28</name>
    <dbReference type="NCBI Taxonomy" id="764290"/>
    <lineage>
        <taxon>Bacteria</taxon>
        <taxon>Bacillati</taxon>
        <taxon>Bacillota</taxon>
        <taxon>Bacilli</taxon>
        <taxon>Lactobacillales</taxon>
        <taxon>Streptococcaceae</taxon>
        <taxon>Streptococcus</taxon>
    </lineage>
</organism>
<feature type="domain" description="ATP-grasp" evidence="5">
    <location>
        <begin position="121"/>
        <end position="312"/>
    </location>
</feature>
<dbReference type="PROSITE" id="PS50975">
    <property type="entry name" value="ATP_GRASP"/>
    <property type="match status" value="1"/>
</dbReference>
<dbReference type="GO" id="GO:0005524">
    <property type="term" value="F:ATP binding"/>
    <property type="evidence" value="ECO:0007669"/>
    <property type="project" value="UniProtKB-UniRule"/>
</dbReference>
<proteinExistence type="predicted"/>
<dbReference type="InterPro" id="IPR011761">
    <property type="entry name" value="ATP-grasp"/>
</dbReference>
<evidence type="ECO:0000313" key="7">
    <source>
        <dbReference type="Proteomes" id="UP000254082"/>
    </source>
</evidence>
<sequence>MTRPLNFVMISPHFPTNFEPFAHRLRANGFNTLGIADTPYEELSDSLKTALTEYYRVDNMEDYDQVYRAVAYFAHKYGRIDRIESHNEYWLELDARLRTDFNVFGYKNDDMLSIKTKRQMKEIFRQTGIKVARGEVFHSDDEARNLAKELGFPVIIKPNSGVGASDTYKIKSQAELEDFLGHQTPNVEYVMEEFIDGDIITFDGLTDHDGNIVFYSGLEYSEAVLDTLDHDNDMFYYIPRKFSPELIELGKQCVKAFNVKERFFHFEFFRVKKTKDLMALEINCRPPGGLTIDMWDYADDFDIFDQYAKIVRDNQFTADVQHRYNVVYISRKANRNYAHSLEDIQAHFGDKIILIQSVPGVFAQIMGEVGILARTQTMDELRELVGYAQEKRRN</sequence>
<evidence type="ECO:0000256" key="3">
    <source>
        <dbReference type="ARBA" id="ARBA00022840"/>
    </source>
</evidence>